<dbReference type="GO" id="GO:0043235">
    <property type="term" value="C:receptor complex"/>
    <property type="evidence" value="ECO:0007669"/>
    <property type="project" value="TreeGrafter"/>
</dbReference>
<keyword evidence="6" id="KW-0675">Receptor</keyword>
<gene>
    <name evidence="10" type="ORF">BEMITA_LOCUS13285</name>
</gene>
<dbReference type="Pfam" id="PF25537">
    <property type="entry name" value="DUF7921"/>
    <property type="match status" value="1"/>
</dbReference>
<comment type="similarity">
    <text evidence="2">Belongs to the GDNFR family.</text>
</comment>
<feature type="domain" description="GDNF/GAS1" evidence="9">
    <location>
        <begin position="98"/>
        <end position="179"/>
    </location>
</feature>
<reference evidence="10" key="1">
    <citation type="submission" date="2021-12" db="EMBL/GenBank/DDBJ databases">
        <authorList>
            <person name="King R."/>
        </authorList>
    </citation>
    <scope>NUCLEOTIDE SEQUENCE</scope>
</reference>
<evidence type="ECO:0000256" key="2">
    <source>
        <dbReference type="ARBA" id="ARBA00005961"/>
    </source>
</evidence>
<dbReference type="GO" id="GO:0038023">
    <property type="term" value="F:signaling receptor activity"/>
    <property type="evidence" value="ECO:0007669"/>
    <property type="project" value="InterPro"/>
</dbReference>
<keyword evidence="7" id="KW-0325">Glycoprotein</keyword>
<evidence type="ECO:0000256" key="4">
    <source>
        <dbReference type="ARBA" id="ARBA00022729"/>
    </source>
</evidence>
<dbReference type="AlphaFoldDB" id="A0A9P0AI35"/>
<evidence type="ECO:0000256" key="3">
    <source>
        <dbReference type="ARBA" id="ARBA00022475"/>
    </source>
</evidence>
<dbReference type="SUPFAM" id="SSF110035">
    <property type="entry name" value="GDNF receptor-like"/>
    <property type="match status" value="2"/>
</dbReference>
<evidence type="ECO:0000256" key="6">
    <source>
        <dbReference type="ARBA" id="ARBA00023170"/>
    </source>
</evidence>
<dbReference type="GO" id="GO:0007169">
    <property type="term" value="P:cell surface receptor protein tyrosine kinase signaling pathway"/>
    <property type="evidence" value="ECO:0007669"/>
    <property type="project" value="UniProtKB-ARBA"/>
</dbReference>
<dbReference type="GO" id="GO:0009897">
    <property type="term" value="C:external side of plasma membrane"/>
    <property type="evidence" value="ECO:0007669"/>
    <property type="project" value="TreeGrafter"/>
</dbReference>
<evidence type="ECO:0000259" key="9">
    <source>
        <dbReference type="SMART" id="SM00907"/>
    </source>
</evidence>
<dbReference type="PANTHER" id="PTHR10269:SF12">
    <property type="entry name" value="GLIAL CELL LINE-DERIVED NEUROTROPHIC FAMILY RECEPTOR-LIKE, ISOFORM E"/>
    <property type="match status" value="1"/>
</dbReference>
<dbReference type="Proteomes" id="UP001152759">
    <property type="component" value="Chromosome 8"/>
</dbReference>
<evidence type="ECO:0000256" key="1">
    <source>
        <dbReference type="ARBA" id="ARBA00004236"/>
    </source>
</evidence>
<comment type="subcellular location">
    <subcellularLocation>
        <location evidence="1">Cell membrane</location>
    </subcellularLocation>
</comment>
<sequence>MNFQSTCAEALEMCTGDPDCQRSLNPVLQHCDMNRCHRHQCMKSLQNFYRSNDLKWSVEIAFCLCKKTSDSQDSCLAAQKTLHPVCAQQDESATIPTCHSLAEKCKADQNCRLRLEQFEQACAVDSVTKECTGPPSECRIAMLGILGTVLRSNCACNGTDFSQLYECMGWQRVLWFNPCFHAAKLRGDAIQELSPTTRGARGDATTRTTTTTPTPAAAPTTPTTTASPSTAPAAPTTARAPPSEAPTTRLTTAAPTTTTPTTTTSTTTTQRPTSASTESELENMILVTTTPTEAPTEAPTEPTSTASTLPPRYCVVQRPPQKDQYIPEGEGKRLYRDSEPDCSEVCQCTDGEVLVCNTVCVQRTPCKTDFAFYNHAAPSYQAFRGSCLCYSGRFICMRPIPDAYKLSPGVYIFLGYSQADEELLKPIVGMDIRDAVAALQAHLKSMNPNTNCVLSIFSMAMENVVLVAKIVDSNSSLIRSQNKQRQNSNLLQQEKNECAEPLKDISSRINSRDPSVHSHVLLSMFKISEVEVMVPPSSHASPTLNSNPQLNLTLVLSFLTLFLYSNSISFRIT</sequence>
<dbReference type="PANTHER" id="PTHR10269">
    <property type="entry name" value="GDNF RECEPTOR ALPHA"/>
    <property type="match status" value="1"/>
</dbReference>
<keyword evidence="4" id="KW-0732">Signal</keyword>
<dbReference type="Pfam" id="PF02351">
    <property type="entry name" value="GDNF"/>
    <property type="match status" value="2"/>
</dbReference>
<dbReference type="GO" id="GO:0007399">
    <property type="term" value="P:nervous system development"/>
    <property type="evidence" value="ECO:0007669"/>
    <property type="project" value="TreeGrafter"/>
</dbReference>
<evidence type="ECO:0000256" key="7">
    <source>
        <dbReference type="ARBA" id="ARBA00023180"/>
    </source>
</evidence>
<evidence type="ECO:0000313" key="11">
    <source>
        <dbReference type="Proteomes" id="UP001152759"/>
    </source>
</evidence>
<keyword evidence="5" id="KW-0472">Membrane</keyword>
<feature type="compositionally biased region" description="Low complexity" evidence="8">
    <location>
        <begin position="195"/>
        <end position="277"/>
    </location>
</feature>
<accession>A0A9P0AI35</accession>
<name>A0A9P0AI35_BEMTA</name>
<feature type="domain" description="GDNF/GAS1" evidence="9">
    <location>
        <begin position="7"/>
        <end position="86"/>
    </location>
</feature>
<organism evidence="10 11">
    <name type="scientific">Bemisia tabaci</name>
    <name type="common">Sweetpotato whitefly</name>
    <name type="synonym">Aleurodes tabaci</name>
    <dbReference type="NCBI Taxonomy" id="7038"/>
    <lineage>
        <taxon>Eukaryota</taxon>
        <taxon>Metazoa</taxon>
        <taxon>Ecdysozoa</taxon>
        <taxon>Arthropoda</taxon>
        <taxon>Hexapoda</taxon>
        <taxon>Insecta</taxon>
        <taxon>Pterygota</taxon>
        <taxon>Neoptera</taxon>
        <taxon>Paraneoptera</taxon>
        <taxon>Hemiptera</taxon>
        <taxon>Sternorrhyncha</taxon>
        <taxon>Aleyrodoidea</taxon>
        <taxon>Aleyrodidae</taxon>
        <taxon>Aleyrodinae</taxon>
        <taxon>Bemisia</taxon>
    </lineage>
</organism>
<dbReference type="SMART" id="SM00907">
    <property type="entry name" value="GDNF"/>
    <property type="match status" value="2"/>
</dbReference>
<protein>
    <recommendedName>
        <fullName evidence="9">GDNF/GAS1 domain-containing protein</fullName>
    </recommendedName>
</protein>
<dbReference type="Pfam" id="PF25868">
    <property type="entry name" value="Fn1_3"/>
    <property type="match status" value="1"/>
</dbReference>
<dbReference type="InterPro" id="IPR016017">
    <property type="entry name" value="GDNF/GAS1"/>
</dbReference>
<evidence type="ECO:0000313" key="10">
    <source>
        <dbReference type="EMBL" id="CAH0395053.1"/>
    </source>
</evidence>
<keyword evidence="3" id="KW-1003">Cell membrane</keyword>
<feature type="region of interest" description="Disordered" evidence="8">
    <location>
        <begin position="193"/>
        <end position="311"/>
    </location>
</feature>
<dbReference type="InterPro" id="IPR059035">
    <property type="entry name" value="Fn1_3"/>
</dbReference>
<keyword evidence="11" id="KW-1185">Reference proteome</keyword>
<evidence type="ECO:0000256" key="5">
    <source>
        <dbReference type="ARBA" id="ARBA00023136"/>
    </source>
</evidence>
<dbReference type="EMBL" id="OU963869">
    <property type="protein sequence ID" value="CAH0395053.1"/>
    <property type="molecule type" value="Genomic_DNA"/>
</dbReference>
<dbReference type="InterPro" id="IPR037193">
    <property type="entry name" value="GDNF_alpha"/>
</dbReference>
<proteinExistence type="inferred from homology"/>
<evidence type="ECO:0000256" key="8">
    <source>
        <dbReference type="SAM" id="MobiDB-lite"/>
    </source>
</evidence>
<dbReference type="InterPro" id="IPR003438">
    <property type="entry name" value="GDNF_rcpt"/>
</dbReference>
<dbReference type="InterPro" id="IPR057681">
    <property type="entry name" value="DUF7921"/>
</dbReference>
<feature type="compositionally biased region" description="Low complexity" evidence="8">
    <location>
        <begin position="288"/>
        <end position="311"/>
    </location>
</feature>